<name>A0A5B9QJ94_9BACT</name>
<proteinExistence type="predicted"/>
<dbReference type="EMBL" id="CP042913">
    <property type="protein sequence ID" value="QEG37650.1"/>
    <property type="molecule type" value="Genomic_DNA"/>
</dbReference>
<sequence length="58" mass="6306">MGGDSFTTKNTGPLLLANEARSFRARIVWGAWQPRAAFQSRCRSLELALGYHSAAVPA</sequence>
<protein>
    <submittedName>
        <fullName evidence="1">Uncharacterized protein</fullName>
    </submittedName>
</protein>
<evidence type="ECO:0000313" key="1">
    <source>
        <dbReference type="EMBL" id="QEG37650.1"/>
    </source>
</evidence>
<keyword evidence="2" id="KW-1185">Reference proteome</keyword>
<evidence type="ECO:0000313" key="2">
    <source>
        <dbReference type="Proteomes" id="UP000323917"/>
    </source>
</evidence>
<reference evidence="1 2" key="1">
    <citation type="submission" date="2019-08" db="EMBL/GenBank/DDBJ databases">
        <title>Deep-cultivation of Planctomycetes and their phenomic and genomic characterization uncovers novel biology.</title>
        <authorList>
            <person name="Wiegand S."/>
            <person name="Jogler M."/>
            <person name="Boedeker C."/>
            <person name="Pinto D."/>
            <person name="Vollmers J."/>
            <person name="Rivas-Marin E."/>
            <person name="Kohn T."/>
            <person name="Peeters S.H."/>
            <person name="Heuer A."/>
            <person name="Rast P."/>
            <person name="Oberbeckmann S."/>
            <person name="Bunk B."/>
            <person name="Jeske O."/>
            <person name="Meyerdierks A."/>
            <person name="Storesund J.E."/>
            <person name="Kallscheuer N."/>
            <person name="Luecker S."/>
            <person name="Lage O.M."/>
            <person name="Pohl T."/>
            <person name="Merkel B.J."/>
            <person name="Hornburger P."/>
            <person name="Mueller R.-W."/>
            <person name="Bruemmer F."/>
            <person name="Labrenz M."/>
            <person name="Spormann A.M."/>
            <person name="Op den Camp H."/>
            <person name="Overmann J."/>
            <person name="Amann R."/>
            <person name="Jetten M.S.M."/>
            <person name="Mascher T."/>
            <person name="Medema M.H."/>
            <person name="Devos D.P."/>
            <person name="Kaster A.-K."/>
            <person name="Ovreas L."/>
            <person name="Rohde M."/>
            <person name="Galperin M.Y."/>
            <person name="Jogler C."/>
        </authorList>
    </citation>
    <scope>NUCLEOTIDE SEQUENCE [LARGE SCALE GENOMIC DNA]</scope>
    <source>
        <strain evidence="1 2">Pr1d</strain>
    </source>
</reference>
<dbReference type="AlphaFoldDB" id="A0A5B9QJ94"/>
<dbReference type="Proteomes" id="UP000323917">
    <property type="component" value="Chromosome"/>
</dbReference>
<accession>A0A5B9QJ94</accession>
<gene>
    <name evidence="1" type="ORF">Pr1d_49960</name>
</gene>
<dbReference type="KEGG" id="bgok:Pr1d_49960"/>
<organism evidence="1 2">
    <name type="scientific">Bythopirellula goksoeyrii</name>
    <dbReference type="NCBI Taxonomy" id="1400387"/>
    <lineage>
        <taxon>Bacteria</taxon>
        <taxon>Pseudomonadati</taxon>
        <taxon>Planctomycetota</taxon>
        <taxon>Planctomycetia</taxon>
        <taxon>Pirellulales</taxon>
        <taxon>Lacipirellulaceae</taxon>
        <taxon>Bythopirellula</taxon>
    </lineage>
</organism>